<name>A0ACC2QVG0_9NEOP</name>
<keyword evidence="2" id="KW-1185">Reference proteome</keyword>
<protein>
    <submittedName>
        <fullName evidence="1">Uncharacterized protein</fullName>
    </submittedName>
</protein>
<comment type="caution">
    <text evidence="1">The sequence shown here is derived from an EMBL/GenBank/DDBJ whole genome shotgun (WGS) entry which is preliminary data.</text>
</comment>
<accession>A0ACC2QVG0</accession>
<evidence type="ECO:0000313" key="1">
    <source>
        <dbReference type="EMBL" id="KAJ8725330.1"/>
    </source>
</evidence>
<sequence>MSAAKLIAMPEYSAAFESEDSPDKTAEQPEGTVKIMINGTINCTAELSSTSLPLSIVNDTDKQVEVMPRVPIVNVEAQTYSPNDIITDRNVNGGFDEDDTFTINVTSSLMTNTSHSTSRPLATGPKIPIPVDLAEALNSSKKKKGEYEYDYTKPTLPPSLPNLKIIPFVAADAVVDDEPTKETLNYPILEREDKFPVYYPSTDTKDEFPVRREDTYQPTQYPVFVLGNGEPSYPPISHEVDVPEERYPELSDAGVHEYSVSASLGSQGSDVKVVTQVPPASTTYAVETPAVNLFSPPVETEGGFLPKGSGVIDEYFGVYPSTPPGPPVPHLNTSMQLDVIKDVDGECLAEGQRVPDGQSIVLGCQLCTCSWARLSCERRPCAPARAPCRRLLATNHSADPCCGDLDCTPEINSTSVKPPATLAATASATNITVKKEKEENVSKDEVSLTTSTPFIPITNKTETDDTKSITTEQATVSDHTTPAQGNAEAVTETTTTPAPTTTSAKPKVTTTTTTSTPTNQGEDTSSEDEEDEDDDGGFSFGSVLKLLLSDSYETTTTPSKKPATRLPPTAPLGRYPSSGAPSTSTPPTRSPTRPSYTAPPARFPSTSTPPTRAPPRTPYTAPLGRFPSTSASPISRPEEESVFKPLPPRQPYINSLNTVNRIDHLVLGEATAIKRTTHRPITNKTTKRPTPLVYERPTSLADDTTERRPDIHEDSAPFTPVVTGGPRPPSLGNLPGVGSGLLKLAGCNIYGRMYRVGRIITELSTPCTECWCTELGVQCKPLNC</sequence>
<reference evidence="1" key="1">
    <citation type="submission" date="2023-03" db="EMBL/GenBank/DDBJ databases">
        <title>Chromosome-level genomes of two armyworms, Mythimna separata and Mythimna loreyi, provide insights into the biosynthesis and reception of sex pheromones.</title>
        <authorList>
            <person name="Zhao H."/>
        </authorList>
    </citation>
    <scope>NUCLEOTIDE SEQUENCE</scope>
    <source>
        <strain evidence="1">BeijingLab</strain>
    </source>
</reference>
<organism evidence="1 2">
    <name type="scientific">Mythimna loreyi</name>
    <dbReference type="NCBI Taxonomy" id="667449"/>
    <lineage>
        <taxon>Eukaryota</taxon>
        <taxon>Metazoa</taxon>
        <taxon>Ecdysozoa</taxon>
        <taxon>Arthropoda</taxon>
        <taxon>Hexapoda</taxon>
        <taxon>Insecta</taxon>
        <taxon>Pterygota</taxon>
        <taxon>Neoptera</taxon>
        <taxon>Endopterygota</taxon>
        <taxon>Lepidoptera</taxon>
        <taxon>Glossata</taxon>
        <taxon>Ditrysia</taxon>
        <taxon>Noctuoidea</taxon>
        <taxon>Noctuidae</taxon>
        <taxon>Noctuinae</taxon>
        <taxon>Hadenini</taxon>
        <taxon>Mythimna</taxon>
    </lineage>
</organism>
<gene>
    <name evidence="1" type="ORF">PYW08_003513</name>
</gene>
<evidence type="ECO:0000313" key="2">
    <source>
        <dbReference type="Proteomes" id="UP001231649"/>
    </source>
</evidence>
<dbReference type="EMBL" id="CM056791">
    <property type="protein sequence ID" value="KAJ8725330.1"/>
    <property type="molecule type" value="Genomic_DNA"/>
</dbReference>
<proteinExistence type="predicted"/>
<dbReference type="Proteomes" id="UP001231649">
    <property type="component" value="Chromosome 15"/>
</dbReference>